<evidence type="ECO:0000256" key="8">
    <source>
        <dbReference type="SAM" id="MobiDB-lite"/>
    </source>
</evidence>
<dbReference type="GO" id="GO:0000159">
    <property type="term" value="C:protein phosphatase type 2A complex"/>
    <property type="evidence" value="ECO:0007669"/>
    <property type="project" value="TreeGrafter"/>
</dbReference>
<keyword evidence="6 7" id="KW-0413">Isomerase</keyword>
<dbReference type="GO" id="GO:0007052">
    <property type="term" value="P:mitotic spindle organization"/>
    <property type="evidence" value="ECO:0007669"/>
    <property type="project" value="TreeGrafter"/>
</dbReference>
<dbReference type="EC" id="5.2.1.8" evidence="7"/>
<dbReference type="PANTHER" id="PTHR10012">
    <property type="entry name" value="SERINE/THREONINE-PROTEIN PHOSPHATASE 2A REGULATORY SUBUNIT B"/>
    <property type="match status" value="1"/>
</dbReference>
<reference evidence="10" key="1">
    <citation type="journal article" date="2019" name="Nat. Commun.">
        <title>Expansion of phycobilisome linker gene families in mesophilic red algae.</title>
        <authorList>
            <person name="Lee J."/>
            <person name="Kim D."/>
            <person name="Bhattacharya D."/>
            <person name="Yoon H.S."/>
        </authorList>
    </citation>
    <scope>NUCLEOTIDE SEQUENCE [LARGE SCALE GENOMIC DNA]</scope>
    <source>
        <strain evidence="10">CCMP 1328</strain>
    </source>
</reference>
<dbReference type="GO" id="GO:0008160">
    <property type="term" value="F:protein tyrosine phosphatase activator activity"/>
    <property type="evidence" value="ECO:0007669"/>
    <property type="project" value="TreeGrafter"/>
</dbReference>
<keyword evidence="10" id="KW-1185">Reference proteome</keyword>
<dbReference type="PIRSF" id="PIRSF016325">
    <property type="entry name" value="Phstyr_phstse_ac"/>
    <property type="match status" value="1"/>
</dbReference>
<dbReference type="GO" id="GO:0003755">
    <property type="term" value="F:peptidyl-prolyl cis-trans isomerase activity"/>
    <property type="evidence" value="ECO:0007669"/>
    <property type="project" value="UniProtKB-KW"/>
</dbReference>
<dbReference type="SUPFAM" id="SSF140984">
    <property type="entry name" value="PTPA-like"/>
    <property type="match status" value="1"/>
</dbReference>
<evidence type="ECO:0000256" key="2">
    <source>
        <dbReference type="ARBA" id="ARBA00004496"/>
    </source>
</evidence>
<dbReference type="FunFam" id="1.20.120.1150:FF:000002">
    <property type="entry name" value="Serine/threonine-protein phosphatase 2A activator"/>
    <property type="match status" value="1"/>
</dbReference>
<evidence type="ECO:0000256" key="3">
    <source>
        <dbReference type="ARBA" id="ARBA00011019"/>
    </source>
</evidence>
<comment type="function">
    <text evidence="7">PPIases accelerate the folding of proteins. It catalyzes the cis-trans isomerization of proline imidic peptide bonds in oligopeptides.</text>
</comment>
<feature type="region of interest" description="Disordered" evidence="8">
    <location>
        <begin position="32"/>
        <end position="51"/>
    </location>
</feature>
<keyword evidence="5 7" id="KW-0697">Rotamase</keyword>
<protein>
    <recommendedName>
        <fullName evidence="7">Serine/threonine-protein phosphatase 2A activator</fullName>
        <ecNumber evidence="7">5.2.1.8</ecNumber>
    </recommendedName>
    <alternativeName>
        <fullName evidence="7">Phosphotyrosyl phosphatase activator</fullName>
    </alternativeName>
</protein>
<dbReference type="OrthoDB" id="16120at2759"/>
<accession>A0A5J4YXS8</accession>
<sequence length="352" mass="39854">MEPTKAPWAAPASVPPTVHPAVLESMRRRQEQGVAAIGDGSQADPHETEPYPGLRKRIFADAQLDKLLASELFQDLWEFLLELNDSVRNVPGSSPDITCSPFVTKLVGMFAEIATWTADIPPDSGPKRFGNPSFRLWWQRLRERDGGMLSAILPEGTDVAVVEQLCAYLEQSFGNRTRIDYGSGHEASFLVFLFCLRNLGFVSPDDNKALVLRVFWDYLSITHKLQDVYMLEPAGSHGVWGLDDYAFLPFLWGSSQLRDNVRIPANAILNESVVETYKDEYIYMKAIAFIRHVKKGPFFEHSPMLTDISRLPGGWPKINEGLLKMYRAEVWGKRVVIQHLVFGTLFFFPEEM</sequence>
<comment type="caution">
    <text evidence="9">The sequence shown here is derived from an EMBL/GenBank/DDBJ whole genome shotgun (WGS) entry which is preliminary data.</text>
</comment>
<dbReference type="CDD" id="cd04087">
    <property type="entry name" value="PTPA"/>
    <property type="match status" value="1"/>
</dbReference>
<dbReference type="AlphaFoldDB" id="A0A5J4YXS8"/>
<dbReference type="InterPro" id="IPR037218">
    <property type="entry name" value="PTPA_sf"/>
</dbReference>
<comment type="similarity">
    <text evidence="3 7">Belongs to the PTPA-type PPIase family.</text>
</comment>
<dbReference type="GO" id="GO:0005737">
    <property type="term" value="C:cytoplasm"/>
    <property type="evidence" value="ECO:0007669"/>
    <property type="project" value="UniProtKB-SubCell"/>
</dbReference>
<dbReference type="Pfam" id="PF03095">
    <property type="entry name" value="PTPA"/>
    <property type="match status" value="1"/>
</dbReference>
<comment type="catalytic activity">
    <reaction evidence="1 7">
        <text>[protein]-peptidylproline (omega=180) = [protein]-peptidylproline (omega=0)</text>
        <dbReference type="Rhea" id="RHEA:16237"/>
        <dbReference type="Rhea" id="RHEA-COMP:10747"/>
        <dbReference type="Rhea" id="RHEA-COMP:10748"/>
        <dbReference type="ChEBI" id="CHEBI:83833"/>
        <dbReference type="ChEBI" id="CHEBI:83834"/>
        <dbReference type="EC" id="5.2.1.8"/>
    </reaction>
</comment>
<evidence type="ECO:0000313" key="9">
    <source>
        <dbReference type="EMBL" id="KAA8495473.1"/>
    </source>
</evidence>
<evidence type="ECO:0000256" key="4">
    <source>
        <dbReference type="ARBA" id="ARBA00022490"/>
    </source>
</evidence>
<evidence type="ECO:0000256" key="6">
    <source>
        <dbReference type="ARBA" id="ARBA00023235"/>
    </source>
</evidence>
<dbReference type="InterPro" id="IPR043170">
    <property type="entry name" value="PTPA_C_lid"/>
</dbReference>
<dbReference type="OMA" id="SWIKINA"/>
<organism evidence="9 10">
    <name type="scientific">Porphyridium purpureum</name>
    <name type="common">Red alga</name>
    <name type="synonym">Porphyridium cruentum</name>
    <dbReference type="NCBI Taxonomy" id="35688"/>
    <lineage>
        <taxon>Eukaryota</taxon>
        <taxon>Rhodophyta</taxon>
        <taxon>Bangiophyceae</taxon>
        <taxon>Porphyridiales</taxon>
        <taxon>Porphyridiaceae</taxon>
        <taxon>Porphyridium</taxon>
    </lineage>
</organism>
<dbReference type="Gene3D" id="1.20.120.1150">
    <property type="match status" value="1"/>
</dbReference>
<evidence type="ECO:0000313" key="10">
    <source>
        <dbReference type="Proteomes" id="UP000324585"/>
    </source>
</evidence>
<dbReference type="Proteomes" id="UP000324585">
    <property type="component" value="Unassembled WGS sequence"/>
</dbReference>
<dbReference type="GO" id="GO:0005634">
    <property type="term" value="C:nucleus"/>
    <property type="evidence" value="ECO:0007669"/>
    <property type="project" value="TreeGrafter"/>
</dbReference>
<evidence type="ECO:0000256" key="7">
    <source>
        <dbReference type="RuleBase" id="RU361210"/>
    </source>
</evidence>
<comment type="subcellular location">
    <subcellularLocation>
        <location evidence="2 7">Cytoplasm</location>
    </subcellularLocation>
</comment>
<keyword evidence="4 7" id="KW-0963">Cytoplasm</keyword>
<gene>
    <name evidence="9" type="ORF">FVE85_1628</name>
</gene>
<proteinExistence type="inferred from homology"/>
<evidence type="ECO:0000256" key="5">
    <source>
        <dbReference type="ARBA" id="ARBA00023110"/>
    </source>
</evidence>
<evidence type="ECO:0000256" key="1">
    <source>
        <dbReference type="ARBA" id="ARBA00000971"/>
    </source>
</evidence>
<dbReference type="EMBL" id="VRMN01000003">
    <property type="protein sequence ID" value="KAA8495473.1"/>
    <property type="molecule type" value="Genomic_DNA"/>
</dbReference>
<dbReference type="PANTHER" id="PTHR10012:SF0">
    <property type="entry name" value="SERINE_THREONINE-PROTEIN PHOSPHATASE 2A ACTIVATOR"/>
    <property type="match status" value="1"/>
</dbReference>
<dbReference type="InterPro" id="IPR004327">
    <property type="entry name" value="Phstyr_phstse_ac"/>
</dbReference>
<name>A0A5J4YXS8_PORPP</name>